<feature type="signal peptide" evidence="6">
    <location>
        <begin position="1"/>
        <end position="19"/>
    </location>
</feature>
<keyword evidence="4" id="KW-0406">Ion transport</keyword>
<reference evidence="8 9" key="1">
    <citation type="submission" date="2020-07" db="EMBL/GenBank/DDBJ databases">
        <title>Complete genome sequence of Chitinibacter sp. 2T18.</title>
        <authorList>
            <person name="Bae J.-W."/>
            <person name="Choi J.-W."/>
        </authorList>
    </citation>
    <scope>NUCLEOTIDE SEQUENCE [LARGE SCALE GENOMIC DNA]</scope>
    <source>
        <strain evidence="8 9">2T18</strain>
    </source>
</reference>
<dbReference type="Gene3D" id="3.40.50.1980">
    <property type="entry name" value="Nitrogenase molybdenum iron protein domain"/>
    <property type="match status" value="2"/>
</dbReference>
<dbReference type="Proteomes" id="UP000509597">
    <property type="component" value="Chromosome"/>
</dbReference>
<evidence type="ECO:0000259" key="7">
    <source>
        <dbReference type="PROSITE" id="PS50983"/>
    </source>
</evidence>
<evidence type="ECO:0000256" key="3">
    <source>
        <dbReference type="ARBA" id="ARBA00022448"/>
    </source>
</evidence>
<dbReference type="PANTHER" id="PTHR30532">
    <property type="entry name" value="IRON III DICITRATE-BINDING PERIPLASMIC PROTEIN"/>
    <property type="match status" value="1"/>
</dbReference>
<feature type="chain" id="PRO_5028886228" evidence="6">
    <location>
        <begin position="20"/>
        <end position="284"/>
    </location>
</feature>
<keyword evidence="9" id="KW-1185">Reference proteome</keyword>
<dbReference type="RefSeq" id="WP_179357665.1">
    <property type="nucleotide sequence ID" value="NZ_CP058627.1"/>
</dbReference>
<accession>A0A7H9BFU5</accession>
<dbReference type="SUPFAM" id="SSF53807">
    <property type="entry name" value="Helical backbone' metal receptor"/>
    <property type="match status" value="1"/>
</dbReference>
<protein>
    <submittedName>
        <fullName evidence="8">Iron-siderophore ABC transporter substrate-binding protein</fullName>
    </submittedName>
</protein>
<comment type="similarity">
    <text evidence="2">Belongs to the bacterial solute-binding protein 8 family.</text>
</comment>
<dbReference type="GO" id="GO:1901678">
    <property type="term" value="P:iron coordination entity transport"/>
    <property type="evidence" value="ECO:0007669"/>
    <property type="project" value="UniProtKB-ARBA"/>
</dbReference>
<dbReference type="PROSITE" id="PS50983">
    <property type="entry name" value="FE_B12_PBP"/>
    <property type="match status" value="1"/>
</dbReference>
<name>A0A7H9BFU5_9NEIS</name>
<evidence type="ECO:0000256" key="5">
    <source>
        <dbReference type="ARBA" id="ARBA00022729"/>
    </source>
</evidence>
<dbReference type="InterPro" id="IPR051313">
    <property type="entry name" value="Bact_iron-sidero_bind"/>
</dbReference>
<gene>
    <name evidence="8" type="ORF">HQ393_04560</name>
</gene>
<dbReference type="GO" id="GO:0030288">
    <property type="term" value="C:outer membrane-bounded periplasmic space"/>
    <property type="evidence" value="ECO:0007669"/>
    <property type="project" value="TreeGrafter"/>
</dbReference>
<proteinExistence type="inferred from homology"/>
<evidence type="ECO:0000256" key="1">
    <source>
        <dbReference type="ARBA" id="ARBA00004196"/>
    </source>
</evidence>
<keyword evidence="4" id="KW-0408">Iron</keyword>
<evidence type="ECO:0000256" key="6">
    <source>
        <dbReference type="SAM" id="SignalP"/>
    </source>
</evidence>
<keyword evidence="5 6" id="KW-0732">Signal</keyword>
<evidence type="ECO:0000256" key="4">
    <source>
        <dbReference type="ARBA" id="ARBA00022496"/>
    </source>
</evidence>
<feature type="domain" description="Fe/B12 periplasmic-binding" evidence="7">
    <location>
        <begin position="22"/>
        <end position="283"/>
    </location>
</feature>
<keyword evidence="4" id="KW-0410">Iron transport</keyword>
<sequence>MINRFILVVACLLACTAQAGPKVIALSWESTEYLLNIGVTPQAIADRVDYDKWVVQPALPAHVLDVGSRFEPNLERIYALKPDLILIGPALSGMQSKLLKIAPTIVLDAFRTDHDNALVAEQLQRQLAIRLNRLPAHEAFLEASRRKQAELRQSIAQRFGSQPPAVCVVRFASPTTYWAYGENSMPEAALNQLGLRNACPQARSMWGLQLHKVPDLSVIGDGVLLKIMPFEREAELMRSPIWQALPVVRRDRVYTLPPVWTHGGLHSIDLLAQSIADTLTSSRN</sequence>
<dbReference type="AlphaFoldDB" id="A0A7H9BFU5"/>
<keyword evidence="3" id="KW-0813">Transport</keyword>
<dbReference type="PRINTS" id="PR01715">
    <property type="entry name" value="FERRIBNDNGPP"/>
</dbReference>
<dbReference type="PANTHER" id="PTHR30532:SF1">
    <property type="entry name" value="IRON(3+)-HYDROXAMATE-BINDING PROTEIN FHUD"/>
    <property type="match status" value="1"/>
</dbReference>
<dbReference type="InterPro" id="IPR002491">
    <property type="entry name" value="ABC_transptr_periplasmic_BD"/>
</dbReference>
<dbReference type="EMBL" id="CP058627">
    <property type="protein sequence ID" value="QLG87583.1"/>
    <property type="molecule type" value="Genomic_DNA"/>
</dbReference>
<organism evidence="8 9">
    <name type="scientific">Chitinibacter bivalviorum</name>
    <dbReference type="NCBI Taxonomy" id="2739434"/>
    <lineage>
        <taxon>Bacteria</taxon>
        <taxon>Pseudomonadati</taxon>
        <taxon>Pseudomonadota</taxon>
        <taxon>Betaproteobacteria</taxon>
        <taxon>Neisseriales</taxon>
        <taxon>Chitinibacteraceae</taxon>
        <taxon>Chitinibacter</taxon>
    </lineage>
</organism>
<dbReference type="CDD" id="cd01146">
    <property type="entry name" value="FhuD"/>
    <property type="match status" value="1"/>
</dbReference>
<evidence type="ECO:0000313" key="8">
    <source>
        <dbReference type="EMBL" id="QLG87583.1"/>
    </source>
</evidence>
<comment type="subcellular location">
    <subcellularLocation>
        <location evidence="1">Cell envelope</location>
    </subcellularLocation>
</comment>
<evidence type="ECO:0000313" key="9">
    <source>
        <dbReference type="Proteomes" id="UP000509597"/>
    </source>
</evidence>
<dbReference type="Pfam" id="PF01497">
    <property type="entry name" value="Peripla_BP_2"/>
    <property type="match status" value="1"/>
</dbReference>
<evidence type="ECO:0000256" key="2">
    <source>
        <dbReference type="ARBA" id="ARBA00008814"/>
    </source>
</evidence>
<dbReference type="KEGG" id="chiz:HQ393_04560"/>